<protein>
    <submittedName>
        <fullName evidence="1">Uncharacterized protein</fullName>
    </submittedName>
</protein>
<reference evidence="1 2" key="1">
    <citation type="journal article" date="2018" name="PLoS Genet.">
        <title>Population sequencing reveals clonal diversity and ancestral inbreeding in the grapevine cultivar Chardonnay.</title>
        <authorList>
            <person name="Roach M.J."/>
            <person name="Johnson D.L."/>
            <person name="Bohlmann J."/>
            <person name="van Vuuren H.J."/>
            <person name="Jones S.J."/>
            <person name="Pretorius I.S."/>
            <person name="Schmidt S.A."/>
            <person name="Borneman A.R."/>
        </authorList>
    </citation>
    <scope>NUCLEOTIDE SEQUENCE [LARGE SCALE GENOMIC DNA]</scope>
    <source>
        <strain evidence="2">cv. Chardonnay</strain>
        <tissue evidence="1">Leaf</tissue>
    </source>
</reference>
<gene>
    <name evidence="1" type="ORF">CK203_044333</name>
</gene>
<accession>A0A438H8F8</accession>
<comment type="caution">
    <text evidence="1">The sequence shown here is derived from an EMBL/GenBank/DDBJ whole genome shotgun (WGS) entry which is preliminary data.</text>
</comment>
<dbReference type="Proteomes" id="UP000288805">
    <property type="component" value="Unassembled WGS sequence"/>
</dbReference>
<evidence type="ECO:0000313" key="1">
    <source>
        <dbReference type="EMBL" id="RVW80679.1"/>
    </source>
</evidence>
<dbReference type="AlphaFoldDB" id="A0A438H8F8"/>
<evidence type="ECO:0000313" key="2">
    <source>
        <dbReference type="Proteomes" id="UP000288805"/>
    </source>
</evidence>
<proteinExistence type="predicted"/>
<dbReference type="EMBL" id="QGNW01000263">
    <property type="protein sequence ID" value="RVW80679.1"/>
    <property type="molecule type" value="Genomic_DNA"/>
</dbReference>
<name>A0A438H8F8_VITVI</name>
<organism evidence="1 2">
    <name type="scientific">Vitis vinifera</name>
    <name type="common">Grape</name>
    <dbReference type="NCBI Taxonomy" id="29760"/>
    <lineage>
        <taxon>Eukaryota</taxon>
        <taxon>Viridiplantae</taxon>
        <taxon>Streptophyta</taxon>
        <taxon>Embryophyta</taxon>
        <taxon>Tracheophyta</taxon>
        <taxon>Spermatophyta</taxon>
        <taxon>Magnoliopsida</taxon>
        <taxon>eudicotyledons</taxon>
        <taxon>Gunneridae</taxon>
        <taxon>Pentapetalae</taxon>
        <taxon>rosids</taxon>
        <taxon>Vitales</taxon>
        <taxon>Vitaceae</taxon>
        <taxon>Viteae</taxon>
        <taxon>Vitis</taxon>
    </lineage>
</organism>
<sequence>MENKIYLILKGTGYSASGRLVYVWVRSGLVINTYMLTKCKIPKNKRKRLINIFISLAEPCLPWAGVLDLYFVTSNGLWCCSFSWSNIFLPLEQTRHGKLFTPSASLLLPIRLK</sequence>